<evidence type="ECO:0000256" key="2">
    <source>
        <dbReference type="ARBA" id="ARBA00022729"/>
    </source>
</evidence>
<sequence length="570" mass="65372">MRNLLFVVLFSSSFTVLAQTDYNRLYSNAKDLYKQGKYNLAMESFKPLVIYDQNNPYSEYASFYYAVSAYNQGYKAVAKDAFNQIKKQNSRWDKINEVNFWLAKIHFDNGDYFQGLKTLQAIEDKKFEKDISALKAQAVSKITDVETLRMMQEEYGKDEIIGKQFAEVLAKNVTSAEDKKLLESLINKYNLKRSEYLPEAPKTFHKDRYAVAVLFPFNVSSLDPTPSKKRNQILLDYYEGVKLAVDTLNRQGVNISLRAYDTERNTDRIKRLLATDELKNTDLIFGPFYPEENKIVQEFSIANRVNTVHPFSNSTDMIENNPHAYLFQPSSENLGRKSAEFLAGRTRRKSCMIFYGVGKKDSVLAANFAAKATEKGLRVVLKKKVPREDVGKILDILATPTEFDEFKYPTQFTLKKDSIGGIYVASDDALIYAKVVSSIETRGDSIRVIGSENWIDDNTIDLEKYQTLHITLTAPNFADPSKPKYIDFFNKFTRRYGRTPSAFARMGFESMMLFGKQLKENGVFFQEGLSKSGNIPGYLTEGFNYEYSRDNSLIPFISFDQGRFKVVEKK</sequence>
<dbReference type="SUPFAM" id="SSF48452">
    <property type="entry name" value="TPR-like"/>
    <property type="match status" value="1"/>
</dbReference>
<dbReference type="InterPro" id="IPR028082">
    <property type="entry name" value="Peripla_BP_I"/>
</dbReference>
<dbReference type="CDD" id="cd06268">
    <property type="entry name" value="PBP1_ABC_transporter_LIVBP-like"/>
    <property type="match status" value="1"/>
</dbReference>
<proteinExistence type="inferred from homology"/>
<evidence type="ECO:0000313" key="7">
    <source>
        <dbReference type="Proteomes" id="UP000772618"/>
    </source>
</evidence>
<dbReference type="Gene3D" id="3.40.50.2300">
    <property type="match status" value="2"/>
</dbReference>
<dbReference type="InterPro" id="IPR018704">
    <property type="entry name" value="SecYEG/CpoB_TPR"/>
</dbReference>
<dbReference type="Pfam" id="PF13458">
    <property type="entry name" value="Peripla_BP_6"/>
    <property type="match status" value="1"/>
</dbReference>
<dbReference type="Pfam" id="PF09976">
    <property type="entry name" value="TPR_21"/>
    <property type="match status" value="1"/>
</dbReference>
<feature type="chain" id="PRO_5045639396" evidence="3">
    <location>
        <begin position="19"/>
        <end position="570"/>
    </location>
</feature>
<accession>A0ABS5VU38</accession>
<feature type="signal peptide" evidence="3">
    <location>
        <begin position="1"/>
        <end position="18"/>
    </location>
</feature>
<organism evidence="6 7">
    <name type="scientific">Chryseosolibacter indicus</name>
    <dbReference type="NCBI Taxonomy" id="2782351"/>
    <lineage>
        <taxon>Bacteria</taxon>
        <taxon>Pseudomonadati</taxon>
        <taxon>Bacteroidota</taxon>
        <taxon>Cytophagia</taxon>
        <taxon>Cytophagales</taxon>
        <taxon>Chryseotaleaceae</taxon>
        <taxon>Chryseosolibacter</taxon>
    </lineage>
</organism>
<protein>
    <submittedName>
        <fullName evidence="6">Tetratricopeptide repeat protein</fullName>
    </submittedName>
</protein>
<feature type="domain" description="Ancillary SecYEG translocon subunit/Cell division coordinator CpoB TPR" evidence="4">
    <location>
        <begin position="25"/>
        <end position="135"/>
    </location>
</feature>
<evidence type="ECO:0000313" key="6">
    <source>
        <dbReference type="EMBL" id="MBT1704938.1"/>
    </source>
</evidence>
<dbReference type="SUPFAM" id="SSF53822">
    <property type="entry name" value="Periplasmic binding protein-like I"/>
    <property type="match status" value="1"/>
</dbReference>
<dbReference type="InterPro" id="IPR011990">
    <property type="entry name" value="TPR-like_helical_dom_sf"/>
</dbReference>
<evidence type="ECO:0000259" key="5">
    <source>
        <dbReference type="Pfam" id="PF13458"/>
    </source>
</evidence>
<keyword evidence="2 3" id="KW-0732">Signal</keyword>
<comment type="caution">
    <text evidence="6">The sequence shown here is derived from an EMBL/GenBank/DDBJ whole genome shotgun (WGS) entry which is preliminary data.</text>
</comment>
<evidence type="ECO:0000259" key="4">
    <source>
        <dbReference type="Pfam" id="PF09976"/>
    </source>
</evidence>
<reference evidence="6 7" key="1">
    <citation type="submission" date="2021-05" db="EMBL/GenBank/DDBJ databases">
        <title>A Polyphasic approach of four new species of the genus Ohtaekwangia: Ohtaekwangia histidinii sp. nov., Ohtaekwangia cretensis sp. nov., Ohtaekwangia indiensis sp. nov., Ohtaekwangia reichenbachii sp. nov. from diverse environment.</title>
        <authorList>
            <person name="Octaviana S."/>
        </authorList>
    </citation>
    <scope>NUCLEOTIDE SEQUENCE [LARGE SCALE GENOMIC DNA]</scope>
    <source>
        <strain evidence="6 7">PWU20</strain>
    </source>
</reference>
<feature type="domain" description="Leucine-binding protein" evidence="5">
    <location>
        <begin position="238"/>
        <end position="520"/>
    </location>
</feature>
<keyword evidence="7" id="KW-1185">Reference proteome</keyword>
<gene>
    <name evidence="6" type="ORF">KK060_16715</name>
</gene>
<dbReference type="RefSeq" id="WP_254154897.1">
    <property type="nucleotide sequence ID" value="NZ_JAHESD010000043.1"/>
</dbReference>
<dbReference type="EMBL" id="JAHESD010000043">
    <property type="protein sequence ID" value="MBT1704938.1"/>
    <property type="molecule type" value="Genomic_DNA"/>
</dbReference>
<comment type="similarity">
    <text evidence="1">Belongs to the leucine-binding protein family.</text>
</comment>
<dbReference type="Proteomes" id="UP000772618">
    <property type="component" value="Unassembled WGS sequence"/>
</dbReference>
<evidence type="ECO:0000256" key="1">
    <source>
        <dbReference type="ARBA" id="ARBA00010062"/>
    </source>
</evidence>
<name>A0ABS5VU38_9BACT</name>
<evidence type="ECO:0000256" key="3">
    <source>
        <dbReference type="SAM" id="SignalP"/>
    </source>
</evidence>
<dbReference type="InterPro" id="IPR028081">
    <property type="entry name" value="Leu-bd"/>
</dbReference>
<dbReference type="Gene3D" id="1.25.40.10">
    <property type="entry name" value="Tetratricopeptide repeat domain"/>
    <property type="match status" value="1"/>
</dbReference>